<dbReference type="SUPFAM" id="SSF56112">
    <property type="entry name" value="Protein kinase-like (PK-like)"/>
    <property type="match status" value="1"/>
</dbReference>
<protein>
    <submittedName>
        <fullName evidence="16">Myosin-IIIa</fullName>
    </submittedName>
</protein>
<dbReference type="GO" id="GO:0005524">
    <property type="term" value="F:ATP binding"/>
    <property type="evidence" value="ECO:0007669"/>
    <property type="project" value="UniProtKB-UniRule"/>
</dbReference>
<dbReference type="FunFam" id="1.10.510.10:FF:000421">
    <property type="entry name" value="Serine/threonine-protein kinase PAK 6"/>
    <property type="match status" value="1"/>
</dbReference>
<dbReference type="PROSITE" id="PS00107">
    <property type="entry name" value="PROTEIN_KINASE_ATP"/>
    <property type="match status" value="1"/>
</dbReference>
<keyword evidence="17" id="KW-1185">Reference proteome</keyword>
<dbReference type="PRINTS" id="PR00193">
    <property type="entry name" value="MYOSINHEAVY"/>
</dbReference>
<dbReference type="InterPro" id="IPR008271">
    <property type="entry name" value="Ser/Thr_kinase_AS"/>
</dbReference>
<evidence type="ECO:0000256" key="6">
    <source>
        <dbReference type="ARBA" id="ARBA00022840"/>
    </source>
</evidence>
<dbReference type="GO" id="GO:0042995">
    <property type="term" value="C:cell projection"/>
    <property type="evidence" value="ECO:0007669"/>
    <property type="project" value="UniProtKB-SubCell"/>
</dbReference>
<evidence type="ECO:0000256" key="10">
    <source>
        <dbReference type="ARBA" id="ARBA00023212"/>
    </source>
</evidence>
<keyword evidence="10" id="KW-0206">Cytoskeleton</keyword>
<dbReference type="SUPFAM" id="SSF52540">
    <property type="entry name" value="P-loop containing nucleoside triphosphate hydrolases"/>
    <property type="match status" value="1"/>
</dbReference>
<keyword evidence="5 12" id="KW-0547">Nucleotide-binding</keyword>
<dbReference type="SMART" id="SM00220">
    <property type="entry name" value="S_TKc"/>
    <property type="match status" value="1"/>
</dbReference>
<feature type="domain" description="Protein kinase" evidence="14">
    <location>
        <begin position="24"/>
        <end position="290"/>
    </location>
</feature>
<dbReference type="OrthoDB" id="6108017at2759"/>
<dbReference type="PROSITE" id="PS51456">
    <property type="entry name" value="MYOSIN_MOTOR"/>
    <property type="match status" value="1"/>
</dbReference>
<evidence type="ECO:0000256" key="8">
    <source>
        <dbReference type="ARBA" id="ARBA00023175"/>
    </source>
</evidence>
<keyword evidence="3" id="KW-0963">Cytoplasm</keyword>
<evidence type="ECO:0000256" key="2">
    <source>
        <dbReference type="ARBA" id="ARBA00004316"/>
    </source>
</evidence>
<dbReference type="InterPro" id="IPR001609">
    <property type="entry name" value="Myosin_head_motor_dom-like"/>
</dbReference>
<dbReference type="InterPro" id="IPR027417">
    <property type="entry name" value="P-loop_NTPase"/>
</dbReference>
<evidence type="ECO:0000256" key="5">
    <source>
        <dbReference type="ARBA" id="ARBA00022741"/>
    </source>
</evidence>
<dbReference type="Proteomes" id="UP000192578">
    <property type="component" value="Unassembled WGS sequence"/>
</dbReference>
<dbReference type="GO" id="GO:0003779">
    <property type="term" value="F:actin binding"/>
    <property type="evidence" value="ECO:0007669"/>
    <property type="project" value="UniProtKB-KW"/>
</dbReference>
<evidence type="ECO:0000256" key="4">
    <source>
        <dbReference type="ARBA" id="ARBA00022737"/>
    </source>
</evidence>
<evidence type="ECO:0000256" key="12">
    <source>
        <dbReference type="PROSITE-ProRule" id="PRU00782"/>
    </source>
</evidence>
<dbReference type="GO" id="GO:0030832">
    <property type="term" value="P:regulation of actin filament length"/>
    <property type="evidence" value="ECO:0007669"/>
    <property type="project" value="TreeGrafter"/>
</dbReference>
<dbReference type="PROSITE" id="PS50011">
    <property type="entry name" value="PROTEIN_KINASE_DOM"/>
    <property type="match status" value="1"/>
</dbReference>
<evidence type="ECO:0000256" key="7">
    <source>
        <dbReference type="ARBA" id="ARBA00023123"/>
    </source>
</evidence>
<dbReference type="InterPro" id="IPR036961">
    <property type="entry name" value="Kinesin_motor_dom_sf"/>
</dbReference>
<comment type="similarity">
    <text evidence="12">Belongs to the TRAFAC class myosin-kinesin ATPase superfamily. Myosin family.</text>
</comment>
<dbReference type="Pfam" id="PF00069">
    <property type="entry name" value="Pkinase"/>
    <property type="match status" value="1"/>
</dbReference>
<dbReference type="Gene3D" id="1.10.510.10">
    <property type="entry name" value="Transferase(Phosphotransferase) domain 1"/>
    <property type="match status" value="1"/>
</dbReference>
<sequence length="949" mass="106964">MASSYGALNSKVPFDQLPDPSAYYELLQTIGEGTYGEVWEAQDKKTGRLVAVKVLEISTDILEEIEEEYLILTDQGGQHTAIPQYYGAFVKRDAKADYIWFAMELCSGGSATDLVKKQLAKKKRLDEDIIAFILKSTLEALVFLHSKNIIHRDIKGQNILLTDHAQVRLVDFGVAARLRSLDGRRNTSVGTPYFMSPEVIACEQQLECAYDVRADVWSLGIVAIELADGEPPNANLHPMRALFKIPRNSSPSFKSPKTWSPAFVDFVRQALTKDFTKRPFPQDLLRHPFLLPLTQTSVQVQTKLYDLLLSLHGADRMARPRATVDATVKRGKLKTDCRRTRQDSGGDDLAALEDLDEDIIVDHLCNRFIREQIYTYVGDILIGINPFCDLPIYTQEIQNAYKGCTKSENPPHVFGIADTAYHSMLQRTENQCVIISGESGSGKTESTKYLVQHLTKLGKAVSKRLEQRILTINPVMEAFGNAKTGINDNSSRFGKYLELLFCPVGGGVVAAKLSEYLLEKGRVVNQAPNERNFHVLYYIYDGLCRRERLELPKEPGGETACYLRANHGHRYLNGYVGDTSNQLAHHREQFDNLHACLVTLEFPNQDIESLYRMLAAVLHLGDIQFCTKEVRHMADRSAVSNVATLATVGKLLRVDPRDLGEALTVEMVVTRGETIYRAHTVGEARNVRDSLAKALYGRLFDWIVNKINHTLSEGATNSNGLAVVGILDIFGFESFQHNSFEQLCINITNEQLQYFFNHSVFTWEQKEYAEEGLALVPITFSDNRPILDLFLSKPVGLLALLDEECRFPKSTDYSLAEKFHYNLKGSPHYLRNRLDGLKFTIQHYAGKTEYGVHGFLEKNRDYLATEVILLMRTSEDPLLKSLFQNPLTKTGNLYETAGLNENPGVPVCGLIEDSLVLGAARLSDLSHHHKWDEFDPRSLTRDINKRKRS</sequence>
<evidence type="ECO:0000313" key="17">
    <source>
        <dbReference type="Proteomes" id="UP000192578"/>
    </source>
</evidence>
<evidence type="ECO:0000256" key="1">
    <source>
        <dbReference type="ARBA" id="ARBA00004245"/>
    </source>
</evidence>
<dbReference type="InterPro" id="IPR011009">
    <property type="entry name" value="Kinase-like_dom_sf"/>
</dbReference>
<evidence type="ECO:0000256" key="13">
    <source>
        <dbReference type="PROSITE-ProRule" id="PRU10141"/>
    </source>
</evidence>
<dbReference type="InterPro" id="IPR017441">
    <property type="entry name" value="Protein_kinase_ATP_BS"/>
</dbReference>
<keyword evidence="4" id="KW-0677">Repeat</keyword>
<dbReference type="Pfam" id="PF00063">
    <property type="entry name" value="Myosin_head"/>
    <property type="match status" value="1"/>
</dbReference>
<dbReference type="PANTHER" id="PTHR46256">
    <property type="entry name" value="AGAP011099-PA"/>
    <property type="match status" value="1"/>
</dbReference>
<dbReference type="SMART" id="SM00242">
    <property type="entry name" value="MYSc"/>
    <property type="match status" value="1"/>
</dbReference>
<name>A0A1W0WQ50_HYPEX</name>
<dbReference type="GO" id="GO:0000146">
    <property type="term" value="F:microfilament motor activity"/>
    <property type="evidence" value="ECO:0007669"/>
    <property type="project" value="TreeGrafter"/>
</dbReference>
<comment type="subcellular location">
    <subcellularLocation>
        <location evidence="2">Cell projection</location>
    </subcellularLocation>
    <subcellularLocation>
        <location evidence="1">Cytoplasm</location>
        <location evidence="1">Cytoskeleton</location>
    </subcellularLocation>
</comment>
<proteinExistence type="inferred from homology"/>
<dbReference type="InterPro" id="IPR052409">
    <property type="entry name" value="Myosin-III_kinase_activity"/>
</dbReference>
<dbReference type="PROSITE" id="PS00108">
    <property type="entry name" value="PROTEIN_KINASE_ST"/>
    <property type="match status" value="1"/>
</dbReference>
<evidence type="ECO:0000313" key="16">
    <source>
        <dbReference type="EMBL" id="OQV17324.1"/>
    </source>
</evidence>
<keyword evidence="7 12" id="KW-0518">Myosin</keyword>
<keyword evidence="6 12" id="KW-0067">ATP-binding</keyword>
<evidence type="ECO:0000256" key="3">
    <source>
        <dbReference type="ARBA" id="ARBA00022490"/>
    </source>
</evidence>
<evidence type="ECO:0000259" key="15">
    <source>
        <dbReference type="PROSITE" id="PS51456"/>
    </source>
</evidence>
<feature type="binding site" evidence="13">
    <location>
        <position position="53"/>
    </location>
    <ligand>
        <name>ATP</name>
        <dbReference type="ChEBI" id="CHEBI:30616"/>
    </ligand>
</feature>
<accession>A0A1W0WQ50</accession>
<keyword evidence="8 12" id="KW-0505">Motor protein</keyword>
<dbReference type="Gene3D" id="3.40.850.10">
    <property type="entry name" value="Kinesin motor domain"/>
    <property type="match status" value="1"/>
</dbReference>
<gene>
    <name evidence="16" type="ORF">BV898_08573</name>
</gene>
<dbReference type="Gene3D" id="1.20.58.530">
    <property type="match status" value="1"/>
</dbReference>
<comment type="caution">
    <text evidence="16">The sequence shown here is derived from an EMBL/GenBank/DDBJ whole genome shotgun (WGS) entry which is preliminary data.</text>
</comment>
<dbReference type="Gene3D" id="1.20.120.720">
    <property type="entry name" value="Myosin VI head, motor domain, U50 subdomain"/>
    <property type="match status" value="1"/>
</dbReference>
<evidence type="ECO:0000256" key="11">
    <source>
        <dbReference type="ARBA" id="ARBA00023273"/>
    </source>
</evidence>
<dbReference type="PANTHER" id="PTHR46256:SF3">
    <property type="entry name" value="MYOSIN MOTOR DOMAIN-CONTAINING PROTEIN"/>
    <property type="match status" value="1"/>
</dbReference>
<keyword evidence="11" id="KW-0966">Cell projection</keyword>
<dbReference type="Gene3D" id="1.10.10.820">
    <property type="match status" value="1"/>
</dbReference>
<dbReference type="EMBL" id="MTYJ01000062">
    <property type="protein sequence ID" value="OQV17324.1"/>
    <property type="molecule type" value="Genomic_DNA"/>
</dbReference>
<dbReference type="GO" id="GO:0016459">
    <property type="term" value="C:myosin complex"/>
    <property type="evidence" value="ECO:0007669"/>
    <property type="project" value="UniProtKB-KW"/>
</dbReference>
<feature type="binding site" evidence="12">
    <location>
        <begin position="437"/>
        <end position="444"/>
    </location>
    <ligand>
        <name>ATP</name>
        <dbReference type="ChEBI" id="CHEBI:30616"/>
    </ligand>
</feature>
<evidence type="ECO:0000256" key="9">
    <source>
        <dbReference type="ARBA" id="ARBA00023203"/>
    </source>
</evidence>
<feature type="domain" description="Myosin motor" evidence="15">
    <location>
        <begin position="344"/>
        <end position="949"/>
    </location>
</feature>
<dbReference type="GO" id="GO:0004674">
    <property type="term" value="F:protein serine/threonine kinase activity"/>
    <property type="evidence" value="ECO:0007669"/>
    <property type="project" value="TreeGrafter"/>
</dbReference>
<evidence type="ECO:0000259" key="14">
    <source>
        <dbReference type="PROSITE" id="PS50011"/>
    </source>
</evidence>
<keyword evidence="9 12" id="KW-0009">Actin-binding</keyword>
<dbReference type="AlphaFoldDB" id="A0A1W0WQ50"/>
<dbReference type="InterPro" id="IPR000719">
    <property type="entry name" value="Prot_kinase_dom"/>
</dbReference>
<reference evidence="17" key="1">
    <citation type="submission" date="2017-01" db="EMBL/GenBank/DDBJ databases">
        <title>Comparative genomics of anhydrobiosis in the tardigrade Hypsibius dujardini.</title>
        <authorList>
            <person name="Yoshida Y."/>
            <person name="Koutsovoulos G."/>
            <person name="Laetsch D."/>
            <person name="Stevens L."/>
            <person name="Kumar S."/>
            <person name="Horikawa D."/>
            <person name="Ishino K."/>
            <person name="Komine S."/>
            <person name="Tomita M."/>
            <person name="Blaxter M."/>
            <person name="Arakawa K."/>
        </authorList>
    </citation>
    <scope>NUCLEOTIDE SEQUENCE [LARGE SCALE GENOMIC DNA]</scope>
    <source>
        <strain evidence="17">Z151</strain>
    </source>
</reference>
<organism evidence="16 17">
    <name type="scientific">Hypsibius exemplaris</name>
    <name type="common">Freshwater tardigrade</name>
    <dbReference type="NCBI Taxonomy" id="2072580"/>
    <lineage>
        <taxon>Eukaryota</taxon>
        <taxon>Metazoa</taxon>
        <taxon>Ecdysozoa</taxon>
        <taxon>Tardigrada</taxon>
        <taxon>Eutardigrada</taxon>
        <taxon>Parachela</taxon>
        <taxon>Hypsibioidea</taxon>
        <taxon>Hypsibiidae</taxon>
        <taxon>Hypsibius</taxon>
    </lineage>
</organism>
<comment type="caution">
    <text evidence="12">Lacks conserved residue(s) required for the propagation of feature annotation.</text>
</comment>